<dbReference type="EMBL" id="JABBNU010000008">
    <property type="protein sequence ID" value="NMM49463.1"/>
    <property type="molecule type" value="Genomic_DNA"/>
</dbReference>
<protein>
    <submittedName>
        <fullName evidence="1">Uncharacterized protein</fullName>
    </submittedName>
</protein>
<dbReference type="RefSeq" id="WP_169682598.1">
    <property type="nucleotide sequence ID" value="NZ_JABBNU010000008.1"/>
</dbReference>
<organism evidence="1 2">
    <name type="scientific">Marinigracilibium pacificum</name>
    <dbReference type="NCBI Taxonomy" id="2729599"/>
    <lineage>
        <taxon>Bacteria</taxon>
        <taxon>Pseudomonadati</taxon>
        <taxon>Bacteroidota</taxon>
        <taxon>Cytophagia</taxon>
        <taxon>Cytophagales</taxon>
        <taxon>Flammeovirgaceae</taxon>
        <taxon>Marinigracilibium</taxon>
    </lineage>
</organism>
<evidence type="ECO:0000313" key="1">
    <source>
        <dbReference type="EMBL" id="NMM49463.1"/>
    </source>
</evidence>
<gene>
    <name evidence="1" type="ORF">HH304_13730</name>
</gene>
<comment type="caution">
    <text evidence="1">The sequence shown here is derived from an EMBL/GenBank/DDBJ whole genome shotgun (WGS) entry which is preliminary data.</text>
</comment>
<name>A0A848IY86_9BACT</name>
<dbReference type="AlphaFoldDB" id="A0A848IY86"/>
<keyword evidence="2" id="KW-1185">Reference proteome</keyword>
<proteinExistence type="predicted"/>
<evidence type="ECO:0000313" key="2">
    <source>
        <dbReference type="Proteomes" id="UP000559010"/>
    </source>
</evidence>
<sequence>MHFQRLIFHLLCIIILSNFCLAQSQLKNIELIPLGGTYLAIVTNQSIIIKDVVNDTERVFPTRFKNQLVFSGGNEIITFEPQTQQINFLDGNLNLVREISILDYVSTPIDIMFYQGFDAFSGLSFGGQKLINIDLKTGQVQEFEADQLLSKDDVSFVLPSRLPSLFLSNGRIGYVTTNNIQFIDIPKIDKVIGYQGKNLILHSENDLSYIFDLRQNNIYNCDGLSIDYQEKDSIKIIEGKLYYYSTQGHILPLSTEIYRCK</sequence>
<dbReference type="Proteomes" id="UP000559010">
    <property type="component" value="Unassembled WGS sequence"/>
</dbReference>
<reference evidence="1 2" key="1">
    <citation type="submission" date="2020-04" db="EMBL/GenBank/DDBJ databases">
        <title>Flammeovirgaceae bacterium KN852 isolated from deep sea.</title>
        <authorList>
            <person name="Zhang D.-C."/>
        </authorList>
    </citation>
    <scope>NUCLEOTIDE SEQUENCE [LARGE SCALE GENOMIC DNA]</scope>
    <source>
        <strain evidence="1 2">KN852</strain>
    </source>
</reference>
<accession>A0A848IY86</accession>